<dbReference type="GeneID" id="5054623"/>
<dbReference type="PhylomeDB" id="A4WIC8"/>
<evidence type="ECO:0000259" key="1">
    <source>
        <dbReference type="SMART" id="SM00347"/>
    </source>
</evidence>
<name>A4WIC8_PYRAR</name>
<dbReference type="SUPFAM" id="SSF46785">
    <property type="entry name" value="Winged helix' DNA-binding domain"/>
    <property type="match status" value="1"/>
</dbReference>
<sequence length="175" mass="19653">MISDVLDRLLRAYRHMLIEKAIYMGLTELQLSALLAAAEGVNTVVKLADRLMVAQPTATDTLLALEKKGFITRHRVGKTTVIKLTDKGVKAVEEVKSLFAEIDEIAQKIGGLELRIKLLELIAELQKRGLIEAKLCLTCRFFEEGFCKLLGKKLSVLELRAYCLDYQPAFTTRPF</sequence>
<dbReference type="InterPro" id="IPR000835">
    <property type="entry name" value="HTH_MarR-typ"/>
</dbReference>
<dbReference type="OrthoDB" id="26825at2157"/>
<feature type="domain" description="HTH marR-type" evidence="1">
    <location>
        <begin position="19"/>
        <end position="114"/>
    </location>
</feature>
<dbReference type="STRING" id="340102.Pars_0550"/>
<proteinExistence type="predicted"/>
<dbReference type="AlphaFoldDB" id="A4WIC8"/>
<evidence type="ECO:0000313" key="2">
    <source>
        <dbReference type="EMBL" id="ABP50145.1"/>
    </source>
</evidence>
<dbReference type="SMART" id="SM00347">
    <property type="entry name" value="HTH_MARR"/>
    <property type="match status" value="1"/>
</dbReference>
<dbReference type="InterPro" id="IPR036388">
    <property type="entry name" value="WH-like_DNA-bd_sf"/>
</dbReference>
<dbReference type="KEGG" id="pas:Pars_0550"/>
<accession>A4WIC8</accession>
<dbReference type="HOGENOM" id="CLU_1536723_0_0_2"/>
<protein>
    <submittedName>
        <fullName evidence="2">Regulatory protein, MarR</fullName>
    </submittedName>
</protein>
<evidence type="ECO:0000313" key="3">
    <source>
        <dbReference type="Proteomes" id="UP000001567"/>
    </source>
</evidence>
<gene>
    <name evidence="2" type="ordered locus">Pars_0550</name>
</gene>
<dbReference type="Gene3D" id="1.10.10.10">
    <property type="entry name" value="Winged helix-like DNA-binding domain superfamily/Winged helix DNA-binding domain"/>
    <property type="match status" value="1"/>
</dbReference>
<reference evidence="2 3" key="1">
    <citation type="submission" date="2007-04" db="EMBL/GenBank/DDBJ databases">
        <title>Complete sequence of Pyrobaculum arsenaticum DSM 13514.</title>
        <authorList>
            <consortium name="US DOE Joint Genome Institute"/>
            <person name="Copeland A."/>
            <person name="Lucas S."/>
            <person name="Lapidus A."/>
            <person name="Barry K."/>
            <person name="Glavina del Rio T."/>
            <person name="Dalin E."/>
            <person name="Tice H."/>
            <person name="Pitluck S."/>
            <person name="Chain P."/>
            <person name="Malfatti S."/>
            <person name="Shin M."/>
            <person name="Vergez L."/>
            <person name="Schmutz J."/>
            <person name="Larimer F."/>
            <person name="Land M."/>
            <person name="Hauser L."/>
            <person name="Kyrpides N."/>
            <person name="Mikhailova N."/>
            <person name="Cozen A.E."/>
            <person name="Fitz-Gibbon S.T."/>
            <person name="House C.H."/>
            <person name="Saltikov C."/>
            <person name="Lowe T.M."/>
            <person name="Richardson P."/>
        </authorList>
    </citation>
    <scope>NUCLEOTIDE SEQUENCE [LARGE SCALE GENOMIC DNA]</scope>
    <source>
        <strain evidence="3">ATCC 700994 / DSM 13514 / JCM 11321 / PZ6</strain>
    </source>
</reference>
<dbReference type="RefSeq" id="WP_011900052.1">
    <property type="nucleotide sequence ID" value="NC_009376.1"/>
</dbReference>
<dbReference type="Proteomes" id="UP000001567">
    <property type="component" value="Chromosome"/>
</dbReference>
<dbReference type="Pfam" id="PF01047">
    <property type="entry name" value="MarR"/>
    <property type="match status" value="1"/>
</dbReference>
<organism evidence="2 3">
    <name type="scientific">Pyrobaculum arsenaticum (strain DSM 13514 / JCM 11321 / PZ6)</name>
    <dbReference type="NCBI Taxonomy" id="340102"/>
    <lineage>
        <taxon>Archaea</taxon>
        <taxon>Thermoproteota</taxon>
        <taxon>Thermoprotei</taxon>
        <taxon>Thermoproteales</taxon>
        <taxon>Thermoproteaceae</taxon>
        <taxon>Pyrobaculum</taxon>
    </lineage>
</organism>
<dbReference type="InterPro" id="IPR036390">
    <property type="entry name" value="WH_DNA-bd_sf"/>
</dbReference>
<dbReference type="EMBL" id="CP000660">
    <property type="protein sequence ID" value="ABP50145.1"/>
    <property type="molecule type" value="Genomic_DNA"/>
</dbReference>
<dbReference type="GO" id="GO:0003700">
    <property type="term" value="F:DNA-binding transcription factor activity"/>
    <property type="evidence" value="ECO:0007669"/>
    <property type="project" value="InterPro"/>
</dbReference>